<evidence type="ECO:0000313" key="1">
    <source>
        <dbReference type="EMBL" id="KAG9221315.1"/>
    </source>
</evidence>
<organism evidence="1 2">
    <name type="scientific">Pleurotus cornucopiae</name>
    <name type="common">Cornucopia mushroom</name>
    <dbReference type="NCBI Taxonomy" id="5321"/>
    <lineage>
        <taxon>Eukaryota</taxon>
        <taxon>Fungi</taxon>
        <taxon>Dikarya</taxon>
        <taxon>Basidiomycota</taxon>
        <taxon>Agaricomycotina</taxon>
        <taxon>Agaricomycetes</taxon>
        <taxon>Agaricomycetidae</taxon>
        <taxon>Agaricales</taxon>
        <taxon>Pleurotineae</taxon>
        <taxon>Pleurotaceae</taxon>
        <taxon>Pleurotus</taxon>
    </lineage>
</organism>
<accession>A0ACB7IT66</accession>
<protein>
    <submittedName>
        <fullName evidence="1">Uncharacterized protein</fullName>
    </submittedName>
</protein>
<reference evidence="1 2" key="1">
    <citation type="journal article" date="2021" name="Appl. Environ. Microbiol.">
        <title>Genetic linkage and physical mapping for an oyster mushroom Pleurotus cornucopiae and QTL analysis for the trait cap color.</title>
        <authorList>
            <person name="Zhang Y."/>
            <person name="Gao W."/>
            <person name="Sonnenberg A."/>
            <person name="Chen Q."/>
            <person name="Zhang J."/>
            <person name="Huang C."/>
        </authorList>
    </citation>
    <scope>NUCLEOTIDE SEQUENCE [LARGE SCALE GENOMIC DNA]</scope>
    <source>
        <strain evidence="1">CCMSSC00406</strain>
    </source>
</reference>
<dbReference type="EMBL" id="WQMT02000007">
    <property type="protein sequence ID" value="KAG9221315.1"/>
    <property type="molecule type" value="Genomic_DNA"/>
</dbReference>
<gene>
    <name evidence="1" type="ORF">CCMSSC00406_0009426</name>
</gene>
<comment type="caution">
    <text evidence="1">The sequence shown here is derived from an EMBL/GenBank/DDBJ whole genome shotgun (WGS) entry which is preliminary data.</text>
</comment>
<proteinExistence type="predicted"/>
<evidence type="ECO:0000313" key="2">
    <source>
        <dbReference type="Proteomes" id="UP000824881"/>
    </source>
</evidence>
<name>A0ACB7IT66_PLECO</name>
<keyword evidence="2" id="KW-1185">Reference proteome</keyword>
<dbReference type="Proteomes" id="UP000824881">
    <property type="component" value="Unassembled WGS sequence"/>
</dbReference>
<sequence length="265" mass="29710">MVSVWRQPSAAVHIYKESRVSPESITSLGPIPAITSIAMDTKDKQREAQQKGKHIQFDEPEVDETRPRLRRRHSHPLRLQLHIQSASDLPLLGRRHNQAPNVYVKVLLDDKLFFRTQAIKGSRNPTWHENSPSMEMGDHAVIQLRLMHRTKWPGSDICLARSSHSVLDIMQQQQICDKEHVFETSLESQVDGFTPKISIGLRELASEKHIPGLISEAKARAEAYRISLISLTPSLKDASSMSDSDNSPSTSSSGLSEVSIESVPQ</sequence>